<evidence type="ECO:0008006" key="4">
    <source>
        <dbReference type="Google" id="ProtNLM"/>
    </source>
</evidence>
<dbReference type="OrthoDB" id="387404at2"/>
<gene>
    <name evidence="2" type="ORF">MCORR_v1c05300</name>
</gene>
<feature type="region of interest" description="Disordered" evidence="1">
    <location>
        <begin position="159"/>
        <end position="230"/>
    </location>
</feature>
<reference evidence="2 3" key="1">
    <citation type="submission" date="2017-11" db="EMBL/GenBank/DDBJ databases">
        <title>Genome sequence of Mesoplasma corruscae ELCA-2 (ATCC 49579).</title>
        <authorList>
            <person name="Lo W.-S."/>
            <person name="Kuo C.-H."/>
        </authorList>
    </citation>
    <scope>NUCLEOTIDE SEQUENCE [LARGE SCALE GENOMIC DNA]</scope>
    <source>
        <strain evidence="2 3">ELCA-2</strain>
    </source>
</reference>
<dbReference type="EMBL" id="PHNF01000002">
    <property type="protein sequence ID" value="PPE06226.1"/>
    <property type="molecule type" value="Genomic_DNA"/>
</dbReference>
<name>A0A2S5RFW0_9MOLU</name>
<sequence>MILNIFKKKVLFKAIFGLTATTVVVITPLSVIACVPTSDLNARPINWYSPVNTLDRTPNAFANDSCSILWDEDQKLFYSWMLFRNGKGFPSGWIEMTSPDLNTWTQGEYRIQQKREFDTINGKGSTSALGGSVWVDTDGNFFEPGDVVFVVSMQPSRILTPKNEPEGQILTGDNSSSNGDNSSSNGDNSSSNGDNSSSNGDNSSSNGDNSSSNGDNSSSNGLVGIDKNNGDEEIINNSNITDESGIAYFVSHGLGQDFYKTGVLSKENLSKPTDNTNWRDTFVFQTDDGVYFAISAHNRLEFWKINSFEDNEKGGKNKIEKVSELFVRNIGVEVPNVVKIGENLWYVSASVQDNPFGGPFQSAWWTLCEWNAEKGFIPVTIGDDGKYHQVENFRTAEAALKIEEEFPDDKVIDWDKTKNEDYKKMVNIWQANEYGTEGYAQRVSDPYQTQNQRGKKIAEFAISRSMVSNWAYDTDIWAWKGGSYGSEKLTFKDGKPNLVMNDKVETLVDNGTAVYNLKGSDLVDGYSLDFNNKLFSFYLKDNITQWENNVSTKLKKWNNKGGPTDLTDDITIVWNKCTLTFYNETKGWNAHFMLPQWTIHEIKEGAKSISSGNLIKPEL</sequence>
<protein>
    <recommendedName>
        <fullName evidence="4">Glycosyl hydrolase family 32 N-terminal domain-containing protein</fullName>
    </recommendedName>
</protein>
<evidence type="ECO:0000256" key="1">
    <source>
        <dbReference type="SAM" id="MobiDB-lite"/>
    </source>
</evidence>
<dbReference type="RefSeq" id="WP_104208068.1">
    <property type="nucleotide sequence ID" value="NZ_PHNF01000002.1"/>
</dbReference>
<dbReference type="PROSITE" id="PS51257">
    <property type="entry name" value="PROKAR_LIPOPROTEIN"/>
    <property type="match status" value="1"/>
</dbReference>
<organism evidence="2 3">
    <name type="scientific">Mesoplasma corruscae</name>
    <dbReference type="NCBI Taxonomy" id="216874"/>
    <lineage>
        <taxon>Bacteria</taxon>
        <taxon>Bacillati</taxon>
        <taxon>Mycoplasmatota</taxon>
        <taxon>Mollicutes</taxon>
        <taxon>Entomoplasmatales</taxon>
        <taxon>Entomoplasmataceae</taxon>
        <taxon>Mesoplasma</taxon>
    </lineage>
</organism>
<dbReference type="SUPFAM" id="SSF101967">
    <property type="entry name" value="Adhesin YadA, collagen-binding domain"/>
    <property type="match status" value="1"/>
</dbReference>
<keyword evidence="3" id="KW-1185">Reference proteome</keyword>
<dbReference type="AlphaFoldDB" id="A0A2S5RFW0"/>
<accession>A0A2S5RFW0</accession>
<evidence type="ECO:0000313" key="2">
    <source>
        <dbReference type="EMBL" id="PPE06226.1"/>
    </source>
</evidence>
<dbReference type="SUPFAM" id="SSF75005">
    <property type="entry name" value="Arabinanase/levansucrase/invertase"/>
    <property type="match status" value="1"/>
</dbReference>
<dbReference type="Proteomes" id="UP000239785">
    <property type="component" value="Unassembled WGS sequence"/>
</dbReference>
<comment type="caution">
    <text evidence="2">The sequence shown here is derived from an EMBL/GenBank/DDBJ whole genome shotgun (WGS) entry which is preliminary data.</text>
</comment>
<proteinExistence type="predicted"/>
<feature type="compositionally biased region" description="Low complexity" evidence="1">
    <location>
        <begin position="172"/>
        <end position="221"/>
    </location>
</feature>
<evidence type="ECO:0000313" key="3">
    <source>
        <dbReference type="Proteomes" id="UP000239785"/>
    </source>
</evidence>
<dbReference type="InterPro" id="IPR023296">
    <property type="entry name" value="Glyco_hydro_beta-prop_sf"/>
</dbReference>
<dbReference type="InterPro" id="IPR011049">
    <property type="entry name" value="Serralysin-like_metalloprot_C"/>
</dbReference>